<dbReference type="Proteomes" id="UP000003163">
    <property type="component" value="Unassembled WGS sequence"/>
</dbReference>
<dbReference type="AlphaFoldDB" id="J9D7I2"/>
<proteinExistence type="predicted"/>
<dbReference type="EMBL" id="AFBI03000036">
    <property type="protein sequence ID" value="EJW03479.1"/>
    <property type="molecule type" value="Genomic_DNA"/>
</dbReference>
<gene>
    <name evidence="1" type="ORF">EDEG_02175</name>
</gene>
<evidence type="ECO:0000313" key="1">
    <source>
        <dbReference type="EMBL" id="EJW03479.1"/>
    </source>
</evidence>
<organism evidence="1 2">
    <name type="scientific">Edhazardia aedis (strain USNM 41457)</name>
    <name type="common">Microsporidian parasite</name>
    <dbReference type="NCBI Taxonomy" id="1003232"/>
    <lineage>
        <taxon>Eukaryota</taxon>
        <taxon>Fungi</taxon>
        <taxon>Fungi incertae sedis</taxon>
        <taxon>Microsporidia</taxon>
        <taxon>Edhazardia</taxon>
    </lineage>
</organism>
<evidence type="ECO:0000313" key="2">
    <source>
        <dbReference type="Proteomes" id="UP000003163"/>
    </source>
</evidence>
<sequence>MKLKKIASFVSLQIIYLVRIQGKNKAFWLKSNTTRKYIGKINNIPKMTDKAHALFFDIRTNDDHESSLCTQERCIYTNDLNHLIFSPTNSTKILIIQNDDDTYSFMFKKNCLVEKKLALAFDECGTDFPDKFIKIFPGEENDKKDDDSDVKDNKSPKSAKEIVFNYGIEDADHRRDSVIKMNREDENYTLVPRNRHHNSHTHRVGGFGDKAYYTYYSYHPSSRHSAYNFHGKHHGIPPTWNEDAPFFNLFG</sequence>
<keyword evidence="2" id="KW-1185">Reference proteome</keyword>
<dbReference type="InParanoid" id="J9D7I2"/>
<accession>J9D7I2</accession>
<reference evidence="2" key="2">
    <citation type="submission" date="2015-07" db="EMBL/GenBank/DDBJ databases">
        <title>Contrasting host-pathogen interactions and genome evolution in two generalist and specialist microsporidian pathogens of mosquitoes.</title>
        <authorList>
            <consortium name="The Broad Institute Genomics Platform"/>
            <consortium name="The Broad Institute Genome Sequencing Center for Infectious Disease"/>
            <person name="Cuomo C.A."/>
            <person name="Sanscrainte N.D."/>
            <person name="Goldberg J.M."/>
            <person name="Heiman D."/>
            <person name="Young S."/>
            <person name="Zeng Q."/>
            <person name="Becnel J.J."/>
            <person name="Birren B.W."/>
        </authorList>
    </citation>
    <scope>NUCLEOTIDE SEQUENCE [LARGE SCALE GENOMIC DNA]</scope>
    <source>
        <strain evidence="2">USNM 41457</strain>
    </source>
</reference>
<comment type="caution">
    <text evidence="1">The sequence shown here is derived from an EMBL/GenBank/DDBJ whole genome shotgun (WGS) entry which is preliminary data.</text>
</comment>
<reference evidence="1 2" key="1">
    <citation type="submission" date="2011-08" db="EMBL/GenBank/DDBJ databases">
        <authorList>
            <person name="Liu Z.J."/>
            <person name="Shi F.L."/>
            <person name="Lu J.Q."/>
            <person name="Li M."/>
            <person name="Wang Z.L."/>
        </authorList>
    </citation>
    <scope>NUCLEOTIDE SEQUENCE [LARGE SCALE GENOMIC DNA]</scope>
    <source>
        <strain evidence="1 2">USNM 41457</strain>
    </source>
</reference>
<dbReference type="OrthoDB" id="2195427at2759"/>
<protein>
    <submittedName>
        <fullName evidence="1">Uncharacterized protein</fullName>
    </submittedName>
</protein>
<name>J9D7I2_EDHAE</name>
<dbReference type="HOGENOM" id="CLU_1107111_0_0_1"/>
<dbReference type="VEuPathDB" id="MicrosporidiaDB:EDEG_02175"/>